<feature type="domain" description="Transferrin receptor-like dimerisation" evidence="4">
    <location>
        <begin position="799"/>
        <end position="879"/>
    </location>
</feature>
<dbReference type="Pfam" id="PF04389">
    <property type="entry name" value="Peptidase_M28"/>
    <property type="match status" value="1"/>
</dbReference>
<dbReference type="GO" id="GO:0004180">
    <property type="term" value="F:carboxypeptidase activity"/>
    <property type="evidence" value="ECO:0007669"/>
    <property type="project" value="TreeGrafter"/>
</dbReference>
<gene>
    <name evidence="6" type="ORF">FB45DRAFT_904651</name>
</gene>
<organism evidence="6 7">
    <name type="scientific">Roridomyces roridus</name>
    <dbReference type="NCBI Taxonomy" id="1738132"/>
    <lineage>
        <taxon>Eukaryota</taxon>
        <taxon>Fungi</taxon>
        <taxon>Dikarya</taxon>
        <taxon>Basidiomycota</taxon>
        <taxon>Agaricomycotina</taxon>
        <taxon>Agaricomycetes</taxon>
        <taxon>Agaricomycetidae</taxon>
        <taxon>Agaricales</taxon>
        <taxon>Marasmiineae</taxon>
        <taxon>Mycenaceae</taxon>
        <taxon>Roridomyces</taxon>
    </lineage>
</organism>
<comment type="similarity">
    <text evidence="1">Belongs to the peptidase M28 family. M28B subfamily.</text>
</comment>
<dbReference type="InterPro" id="IPR007484">
    <property type="entry name" value="Peptidase_M28"/>
</dbReference>
<evidence type="ECO:0000259" key="4">
    <source>
        <dbReference type="Pfam" id="PF04253"/>
    </source>
</evidence>
<name>A0AAD7C522_9AGAR</name>
<dbReference type="PANTHER" id="PTHR10404">
    <property type="entry name" value="N-ACETYLATED-ALPHA-LINKED ACIDIC DIPEPTIDASE"/>
    <property type="match status" value="1"/>
</dbReference>
<evidence type="ECO:0000313" key="6">
    <source>
        <dbReference type="EMBL" id="KAJ7639080.1"/>
    </source>
</evidence>
<evidence type="ECO:0000259" key="3">
    <source>
        <dbReference type="Pfam" id="PF02225"/>
    </source>
</evidence>
<dbReference type="SUPFAM" id="SSF52025">
    <property type="entry name" value="PA domain"/>
    <property type="match status" value="1"/>
</dbReference>
<dbReference type="Pfam" id="PF02225">
    <property type="entry name" value="PA"/>
    <property type="match status" value="1"/>
</dbReference>
<dbReference type="InterPro" id="IPR036757">
    <property type="entry name" value="TFR-like_dimer_dom_sf"/>
</dbReference>
<protein>
    <recommendedName>
        <fullName evidence="8">Zn-dependent exopeptidase</fullName>
    </recommendedName>
</protein>
<accession>A0AAD7C522</accession>
<keyword evidence="7" id="KW-1185">Reference proteome</keyword>
<dbReference type="SUPFAM" id="SSF53187">
    <property type="entry name" value="Zn-dependent exopeptidases"/>
    <property type="match status" value="1"/>
</dbReference>
<keyword evidence="2" id="KW-0812">Transmembrane</keyword>
<feature type="domain" description="Peptidase M28" evidence="5">
    <location>
        <begin position="392"/>
        <end position="599"/>
    </location>
</feature>
<dbReference type="PANTHER" id="PTHR10404:SF46">
    <property type="entry name" value="VACUOLAR PROTEIN SORTING-ASSOCIATED PROTEIN 70"/>
    <property type="match status" value="1"/>
</dbReference>
<dbReference type="InterPro" id="IPR007365">
    <property type="entry name" value="TFR-like_dimer_dom"/>
</dbReference>
<feature type="transmembrane region" description="Helical" evidence="2">
    <location>
        <begin position="35"/>
        <end position="54"/>
    </location>
</feature>
<evidence type="ECO:0000256" key="2">
    <source>
        <dbReference type="SAM" id="Phobius"/>
    </source>
</evidence>
<dbReference type="EMBL" id="JARKIF010000005">
    <property type="protein sequence ID" value="KAJ7639080.1"/>
    <property type="molecule type" value="Genomic_DNA"/>
</dbReference>
<dbReference type="InterPro" id="IPR046450">
    <property type="entry name" value="PA_dom_sf"/>
</dbReference>
<dbReference type="Gene3D" id="3.40.630.10">
    <property type="entry name" value="Zn peptidases"/>
    <property type="match status" value="1"/>
</dbReference>
<evidence type="ECO:0000256" key="1">
    <source>
        <dbReference type="ARBA" id="ARBA00005634"/>
    </source>
</evidence>
<evidence type="ECO:0000313" key="7">
    <source>
        <dbReference type="Proteomes" id="UP001221142"/>
    </source>
</evidence>
<dbReference type="Pfam" id="PF04253">
    <property type="entry name" value="TFR_dimer"/>
    <property type="match status" value="1"/>
</dbReference>
<reference evidence="6" key="1">
    <citation type="submission" date="2023-03" db="EMBL/GenBank/DDBJ databases">
        <title>Massive genome expansion in bonnet fungi (Mycena s.s.) driven by repeated elements and novel gene families across ecological guilds.</title>
        <authorList>
            <consortium name="Lawrence Berkeley National Laboratory"/>
            <person name="Harder C.B."/>
            <person name="Miyauchi S."/>
            <person name="Viragh M."/>
            <person name="Kuo A."/>
            <person name="Thoen E."/>
            <person name="Andreopoulos B."/>
            <person name="Lu D."/>
            <person name="Skrede I."/>
            <person name="Drula E."/>
            <person name="Henrissat B."/>
            <person name="Morin E."/>
            <person name="Kohler A."/>
            <person name="Barry K."/>
            <person name="LaButti K."/>
            <person name="Morin E."/>
            <person name="Salamov A."/>
            <person name="Lipzen A."/>
            <person name="Mereny Z."/>
            <person name="Hegedus B."/>
            <person name="Baldrian P."/>
            <person name="Stursova M."/>
            <person name="Weitz H."/>
            <person name="Taylor A."/>
            <person name="Grigoriev I.V."/>
            <person name="Nagy L.G."/>
            <person name="Martin F."/>
            <person name="Kauserud H."/>
        </authorList>
    </citation>
    <scope>NUCLEOTIDE SEQUENCE</scope>
    <source>
        <strain evidence="6">9284</strain>
    </source>
</reference>
<dbReference type="Gene3D" id="3.50.30.30">
    <property type="match status" value="1"/>
</dbReference>
<proteinExistence type="inferred from homology"/>
<dbReference type="AlphaFoldDB" id="A0AAD7C522"/>
<evidence type="ECO:0000259" key="5">
    <source>
        <dbReference type="Pfam" id="PF04389"/>
    </source>
</evidence>
<evidence type="ECO:0008006" key="8">
    <source>
        <dbReference type="Google" id="ProtNLM"/>
    </source>
</evidence>
<keyword evidence="2" id="KW-0472">Membrane</keyword>
<dbReference type="FunFam" id="3.40.630.10:FF:000101">
    <property type="entry name" value="N-acetylated alpha-linked acidic dipeptidase like 1"/>
    <property type="match status" value="1"/>
</dbReference>
<dbReference type="CDD" id="cd02121">
    <property type="entry name" value="PA_GCPII_like"/>
    <property type="match status" value="1"/>
</dbReference>
<comment type="caution">
    <text evidence="6">The sequence shown here is derived from an EMBL/GenBank/DDBJ whole genome shotgun (WGS) entry which is preliminary data.</text>
</comment>
<dbReference type="Gene3D" id="1.20.930.40">
    <property type="entry name" value="Transferrin receptor-like, dimerisation domain"/>
    <property type="match status" value="1"/>
</dbReference>
<feature type="domain" description="PA" evidence="3">
    <location>
        <begin position="231"/>
        <end position="301"/>
    </location>
</feature>
<dbReference type="InterPro" id="IPR003137">
    <property type="entry name" value="PA_domain"/>
</dbReference>
<dbReference type="CDD" id="cd08022">
    <property type="entry name" value="M28_PSMA_like"/>
    <property type="match status" value="1"/>
</dbReference>
<dbReference type="SUPFAM" id="SSF47672">
    <property type="entry name" value="Transferrin receptor-like dimerisation domain"/>
    <property type="match status" value="2"/>
</dbReference>
<keyword evidence="2" id="KW-1133">Transmembrane helix</keyword>
<sequence length="884" mass="97384">MEKSSRGSYEPIPMPVTEVPEPYSRQRKPSRWSKLFGLTLVLINLLIFHTFFAAPVSRWGYKKFYGDDVQDLSAKPHHPKKHIWGKAAEKLYLSVPDEASALAASRLFATKPHLAGSEGDLQTARDFLSLLQTELGVYVPEEEPLFAAGSSESQQATKSITKYYHPKAWIDVYYPVMNTPLDRALQVVGDDGEIVWEADLEEVVEDDTDPEALEYYTAVPTFHGLSAAGDVQGRLVYANYGRKEDYDALVEKGVNLTGAIVIARYGAIFRGLKIKGAQELGAAGVLIYSDLRDDGSVTEANGYLPYPYGPARNVNSVQRGSVQFLSKYPGDPTTPGTPAYENSTRTDGENIPKIPSLPISAANAAKLFELAEDGKEVRLVNNVDTKVTPIWNVMGVIPGYIKDEVVVVGNHRDAWVMGATDPSSGTASVHEVVRGLGALMKQGWKPLRTILIASWDAEEYGLIGSTEWVEDFPEFVGTNVVTYLNLDSSVGGSRFHSAASPSLSHFLRQAALDIPHPTAKGRTLWDARNDNGPFGGEMDAESVAASQSVNVMADSLGVNPLGSGSDFTAFLQHIGVASSDAGFGGSPQDAVYHYHSVFDSERWQELYADPGFHRHVAVAKHIGLETVRLSSSIILPLNTTHYTYELENYLDGVEALALDSKVDVDLAPLRKSIVALQTASHSLDFEKASAEKHLYKLIHKWKKRQSKLKKKLHKIYCRLRKVFGRKCKDSDFEAHHTCSGVAGDAHPAQHIRHGHLQGLDGQRVHHREVLFGLAVHAGFHESFGTAHPKFPGAEFRKVVRRIRAVNQKLVGFERGFISEDGISEREWYKHLGIAPGKWLGYGATPLPALAEAIQIDKNVTLAEYEAGRLKDLIDKLSDNIRVEN</sequence>
<dbReference type="InterPro" id="IPR039373">
    <property type="entry name" value="Peptidase_M28B"/>
</dbReference>
<dbReference type="Proteomes" id="UP001221142">
    <property type="component" value="Unassembled WGS sequence"/>
</dbReference>